<feature type="chain" id="PRO_5046028478" evidence="1">
    <location>
        <begin position="21"/>
        <end position="87"/>
    </location>
</feature>
<dbReference type="EMBL" id="JBEUSY010000185">
    <property type="protein sequence ID" value="KAL1242771.1"/>
    <property type="molecule type" value="Genomic_DNA"/>
</dbReference>
<keyword evidence="1" id="KW-0732">Signal</keyword>
<organism evidence="2 3">
    <name type="scientific">Trichinella spiralis</name>
    <name type="common">Trichina worm</name>
    <dbReference type="NCBI Taxonomy" id="6334"/>
    <lineage>
        <taxon>Eukaryota</taxon>
        <taxon>Metazoa</taxon>
        <taxon>Ecdysozoa</taxon>
        <taxon>Nematoda</taxon>
        <taxon>Enoplea</taxon>
        <taxon>Dorylaimia</taxon>
        <taxon>Trichinellida</taxon>
        <taxon>Trichinellidae</taxon>
        <taxon>Trichinella</taxon>
    </lineage>
</organism>
<dbReference type="Proteomes" id="UP001558632">
    <property type="component" value="Unassembled WGS sequence"/>
</dbReference>
<accession>A0ABR3KSY3</accession>
<evidence type="ECO:0000313" key="3">
    <source>
        <dbReference type="Proteomes" id="UP001558632"/>
    </source>
</evidence>
<evidence type="ECO:0000256" key="1">
    <source>
        <dbReference type="SAM" id="SignalP"/>
    </source>
</evidence>
<gene>
    <name evidence="2" type="ORF">TSPI_07770</name>
</gene>
<feature type="signal peptide" evidence="1">
    <location>
        <begin position="1"/>
        <end position="20"/>
    </location>
</feature>
<evidence type="ECO:0000313" key="2">
    <source>
        <dbReference type="EMBL" id="KAL1242771.1"/>
    </source>
</evidence>
<reference evidence="2 3" key="1">
    <citation type="submission" date="2024-07" db="EMBL/GenBank/DDBJ databases">
        <title>Enhanced genomic and transcriptomic resources for Trichinella pseudospiralis and T. spiralis underpin the discovery of pronounced molecular differences between stages and species.</title>
        <authorList>
            <person name="Pasi K.K."/>
            <person name="La Rosa G."/>
            <person name="Gomez-Morales M.A."/>
            <person name="Tosini F."/>
            <person name="Sumanam S."/>
            <person name="Young N.D."/>
            <person name="Chang B.C."/>
            <person name="Robin G.B."/>
        </authorList>
    </citation>
    <scope>NUCLEOTIDE SEQUENCE [LARGE SCALE GENOMIC DNA]</scope>
    <source>
        <strain evidence="2">ISS534</strain>
    </source>
</reference>
<protein>
    <submittedName>
        <fullName evidence="2">Large ribosomal subunit protein</fullName>
    </submittedName>
</protein>
<name>A0ABR3KSY3_TRISP</name>
<proteinExistence type="predicted"/>
<comment type="caution">
    <text evidence="2">The sequence shown here is derived from an EMBL/GenBank/DDBJ whole genome shotgun (WGS) entry which is preliminary data.</text>
</comment>
<keyword evidence="3" id="KW-1185">Reference proteome</keyword>
<sequence length="87" mass="10097">MTKLFVNAVLKFLILRCSYDCYFLGAIALSGGRNPETGKKVNQRVGGGYKFDWLWISFRRIGPTDGTFMRKRLLKFGEMEFKLHLSR</sequence>